<dbReference type="EMBL" id="BLIV01000009">
    <property type="protein sequence ID" value="GFE52075.1"/>
    <property type="molecule type" value="Genomic_DNA"/>
</dbReference>
<protein>
    <submittedName>
        <fullName evidence="1">Uncharacterized protein</fullName>
    </submittedName>
</protein>
<reference evidence="1 2" key="1">
    <citation type="submission" date="2019-12" db="EMBL/GenBank/DDBJ databases">
        <title>Roseobacter cerasinus sp. nov., isolated from seawater around aquaculture.</title>
        <authorList>
            <person name="Muramatsu S."/>
            <person name="Takabe Y."/>
            <person name="Mori K."/>
            <person name="Takaichi S."/>
            <person name="Hanada S."/>
        </authorList>
    </citation>
    <scope>NUCLEOTIDE SEQUENCE [LARGE SCALE GENOMIC DNA]</scope>
    <source>
        <strain evidence="1 2">AI77</strain>
    </source>
</reference>
<dbReference type="Proteomes" id="UP000436522">
    <property type="component" value="Unassembled WGS sequence"/>
</dbReference>
<sequence length="67" mass="8016">MPSLTFYIPFGRSRRLLLRLVAILVQRPQIDRRPRRVDVDLPEYLRRDVGLLPDVERPPPVPHRFPF</sequence>
<accession>A0A640VYP5</accession>
<dbReference type="AlphaFoldDB" id="A0A640VYP5"/>
<name>A0A640VYP5_9RHOB</name>
<comment type="caution">
    <text evidence="1">The sequence shown here is derived from an EMBL/GenBank/DDBJ whole genome shotgun (WGS) entry which is preliminary data.</text>
</comment>
<evidence type="ECO:0000313" key="2">
    <source>
        <dbReference type="Proteomes" id="UP000436522"/>
    </source>
</evidence>
<dbReference type="RefSeq" id="WP_159980360.1">
    <property type="nucleotide sequence ID" value="NZ_BLIV01000009.1"/>
</dbReference>
<keyword evidence="2" id="KW-1185">Reference proteome</keyword>
<organism evidence="1 2">
    <name type="scientific">Roseobacter cerasinus</name>
    <dbReference type="NCBI Taxonomy" id="2602289"/>
    <lineage>
        <taxon>Bacteria</taxon>
        <taxon>Pseudomonadati</taxon>
        <taxon>Pseudomonadota</taxon>
        <taxon>Alphaproteobacteria</taxon>
        <taxon>Rhodobacterales</taxon>
        <taxon>Roseobacteraceae</taxon>
        <taxon>Roseobacter</taxon>
    </lineage>
</organism>
<gene>
    <name evidence="1" type="ORF">So717_38280</name>
</gene>
<evidence type="ECO:0000313" key="1">
    <source>
        <dbReference type="EMBL" id="GFE52075.1"/>
    </source>
</evidence>
<proteinExistence type="predicted"/>